<dbReference type="Gene3D" id="3.30.70.330">
    <property type="match status" value="1"/>
</dbReference>
<keyword evidence="1 2" id="KW-0694">RNA-binding</keyword>
<feature type="compositionally biased region" description="Acidic residues" evidence="3">
    <location>
        <begin position="205"/>
        <end position="232"/>
    </location>
</feature>
<dbReference type="SMART" id="SM00360">
    <property type="entry name" value="RRM"/>
    <property type="match status" value="1"/>
</dbReference>
<protein>
    <recommendedName>
        <fullName evidence="4">RRM domain-containing protein</fullName>
    </recommendedName>
</protein>
<feature type="compositionally biased region" description="Basic and acidic residues" evidence="3">
    <location>
        <begin position="233"/>
        <end position="253"/>
    </location>
</feature>
<dbReference type="CDD" id="cd00590">
    <property type="entry name" value="RRM_SF"/>
    <property type="match status" value="1"/>
</dbReference>
<evidence type="ECO:0000256" key="1">
    <source>
        <dbReference type="ARBA" id="ARBA00022884"/>
    </source>
</evidence>
<dbReference type="Proteomes" id="UP000198406">
    <property type="component" value="Unassembled WGS sequence"/>
</dbReference>
<dbReference type="PANTHER" id="PTHR48025">
    <property type="entry name" value="OS02G0815200 PROTEIN"/>
    <property type="match status" value="1"/>
</dbReference>
<dbReference type="Pfam" id="PF00076">
    <property type="entry name" value="RRM_1"/>
    <property type="match status" value="1"/>
</dbReference>
<organism evidence="5 6">
    <name type="scientific">Fistulifera solaris</name>
    <name type="common">Oleaginous diatom</name>
    <dbReference type="NCBI Taxonomy" id="1519565"/>
    <lineage>
        <taxon>Eukaryota</taxon>
        <taxon>Sar</taxon>
        <taxon>Stramenopiles</taxon>
        <taxon>Ochrophyta</taxon>
        <taxon>Bacillariophyta</taxon>
        <taxon>Bacillariophyceae</taxon>
        <taxon>Bacillariophycidae</taxon>
        <taxon>Naviculales</taxon>
        <taxon>Naviculaceae</taxon>
        <taxon>Fistulifera</taxon>
    </lineage>
</organism>
<feature type="region of interest" description="Disordered" evidence="3">
    <location>
        <begin position="205"/>
        <end position="266"/>
    </location>
</feature>
<keyword evidence="6" id="KW-1185">Reference proteome</keyword>
<name>A0A1Z5JV85_FISSO</name>
<dbReference type="GO" id="GO:0005634">
    <property type="term" value="C:nucleus"/>
    <property type="evidence" value="ECO:0007669"/>
    <property type="project" value="TreeGrafter"/>
</dbReference>
<feature type="compositionally biased region" description="Basic residues" evidence="3">
    <location>
        <begin position="254"/>
        <end position="266"/>
    </location>
</feature>
<dbReference type="AlphaFoldDB" id="A0A1Z5JV85"/>
<proteinExistence type="predicted"/>
<dbReference type="InterPro" id="IPR035979">
    <property type="entry name" value="RBD_domain_sf"/>
</dbReference>
<dbReference type="PANTHER" id="PTHR48025:SF1">
    <property type="entry name" value="RRM DOMAIN-CONTAINING PROTEIN"/>
    <property type="match status" value="1"/>
</dbReference>
<feature type="compositionally biased region" description="Polar residues" evidence="3">
    <location>
        <begin position="21"/>
        <end position="31"/>
    </location>
</feature>
<evidence type="ECO:0000259" key="4">
    <source>
        <dbReference type="PROSITE" id="PS50102"/>
    </source>
</evidence>
<dbReference type="InterPro" id="IPR012677">
    <property type="entry name" value="Nucleotide-bd_a/b_plait_sf"/>
</dbReference>
<dbReference type="InterPro" id="IPR050502">
    <property type="entry name" value="Euk_RNA-bind_prot"/>
</dbReference>
<evidence type="ECO:0000313" key="5">
    <source>
        <dbReference type="EMBL" id="GAX17661.1"/>
    </source>
</evidence>
<dbReference type="OrthoDB" id="439808at2759"/>
<dbReference type="InterPro" id="IPR000504">
    <property type="entry name" value="RRM_dom"/>
</dbReference>
<dbReference type="SUPFAM" id="SSF54928">
    <property type="entry name" value="RNA-binding domain, RBD"/>
    <property type="match status" value="1"/>
</dbReference>
<gene>
    <name evidence="5" type="ORF">FisN_10Lh364</name>
</gene>
<feature type="domain" description="RRM" evidence="4">
    <location>
        <begin position="65"/>
        <end position="150"/>
    </location>
</feature>
<comment type="caution">
    <text evidence="5">The sequence shown here is derived from an EMBL/GenBank/DDBJ whole genome shotgun (WGS) entry which is preliminary data.</text>
</comment>
<evidence type="ECO:0000256" key="3">
    <source>
        <dbReference type="SAM" id="MobiDB-lite"/>
    </source>
</evidence>
<evidence type="ECO:0000313" key="6">
    <source>
        <dbReference type="Proteomes" id="UP000198406"/>
    </source>
</evidence>
<dbReference type="EMBL" id="BDSP01000120">
    <property type="protein sequence ID" value="GAX17661.1"/>
    <property type="molecule type" value="Genomic_DNA"/>
</dbReference>
<dbReference type="InParanoid" id="A0A1Z5JV85"/>
<accession>A0A1Z5JV85</accession>
<reference evidence="5 6" key="1">
    <citation type="journal article" date="2015" name="Plant Cell">
        <title>Oil accumulation by the oleaginous diatom Fistulifera solaris as revealed by the genome and transcriptome.</title>
        <authorList>
            <person name="Tanaka T."/>
            <person name="Maeda Y."/>
            <person name="Veluchamy A."/>
            <person name="Tanaka M."/>
            <person name="Abida H."/>
            <person name="Marechal E."/>
            <person name="Bowler C."/>
            <person name="Muto M."/>
            <person name="Sunaga Y."/>
            <person name="Tanaka M."/>
            <person name="Yoshino T."/>
            <person name="Taniguchi T."/>
            <person name="Fukuda Y."/>
            <person name="Nemoto M."/>
            <person name="Matsumoto M."/>
            <person name="Wong P.S."/>
            <person name="Aburatani S."/>
            <person name="Fujibuchi W."/>
        </authorList>
    </citation>
    <scope>NUCLEOTIDE SEQUENCE [LARGE SCALE GENOMIC DNA]</scope>
    <source>
        <strain evidence="5 6">JPCC DA0580</strain>
    </source>
</reference>
<feature type="region of interest" description="Disordered" evidence="3">
    <location>
        <begin position="1"/>
        <end position="41"/>
    </location>
</feature>
<evidence type="ECO:0000256" key="2">
    <source>
        <dbReference type="PROSITE-ProRule" id="PRU00176"/>
    </source>
</evidence>
<sequence>MAKFSQPAFRKATNDDKKKTPSATVAENNNNKPRHHQTGSRILDLHQQRVQTAGRVGTKRFVNPCLVFIGNLPYNTTSEELQTWLCDQMATPASLLLHQNVDIIREWKTGQSKGYAFVTFAAAHLATLAIEQLHHCNYQGRLLTVSQGRKKPDPNLILLQEQKKQRQLERRSLEQEATETALEILEPEEYALLARLDPDLLVNTEVEDDSLGDNDDDDDNDGDFIEYEDDDLDSKGDEEAGRMNRQQRREAAKGKKKRKLPHKGFG</sequence>
<dbReference type="GO" id="GO:0003729">
    <property type="term" value="F:mRNA binding"/>
    <property type="evidence" value="ECO:0007669"/>
    <property type="project" value="TreeGrafter"/>
</dbReference>
<dbReference type="PROSITE" id="PS50102">
    <property type="entry name" value="RRM"/>
    <property type="match status" value="1"/>
</dbReference>